<evidence type="ECO:0000259" key="7">
    <source>
        <dbReference type="PROSITE" id="PS51981"/>
    </source>
</evidence>
<keyword evidence="6" id="KW-0391">Immunity</keyword>
<organism evidence="8 9">
    <name type="scientific">Glutinoglossum americanum</name>
    <dbReference type="NCBI Taxonomy" id="1670608"/>
    <lineage>
        <taxon>Eukaryota</taxon>
        <taxon>Fungi</taxon>
        <taxon>Dikarya</taxon>
        <taxon>Ascomycota</taxon>
        <taxon>Pezizomycotina</taxon>
        <taxon>Geoglossomycetes</taxon>
        <taxon>Geoglossales</taxon>
        <taxon>Geoglossaceae</taxon>
        <taxon>Glutinoglossum</taxon>
    </lineage>
</organism>
<evidence type="ECO:0000256" key="2">
    <source>
        <dbReference type="ARBA" id="ARBA00022490"/>
    </source>
</evidence>
<dbReference type="GO" id="GO:0008270">
    <property type="term" value="F:zinc ion binding"/>
    <property type="evidence" value="ECO:0007669"/>
    <property type="project" value="UniProtKB-KW"/>
</dbReference>
<accession>A0A9P8KZ37</accession>
<comment type="subcellular location">
    <subcellularLocation>
        <location evidence="1">Cytoplasm</location>
    </subcellularLocation>
</comment>
<dbReference type="EMBL" id="JAGHQL010000105">
    <property type="protein sequence ID" value="KAH0538543.1"/>
    <property type="molecule type" value="Genomic_DNA"/>
</dbReference>
<feature type="domain" description="RZ-type" evidence="7">
    <location>
        <begin position="394"/>
        <end position="470"/>
    </location>
</feature>
<gene>
    <name evidence="8" type="ORF">FGG08_004876</name>
</gene>
<evidence type="ECO:0000256" key="3">
    <source>
        <dbReference type="ARBA" id="ARBA00022723"/>
    </source>
</evidence>
<protein>
    <recommendedName>
        <fullName evidence="7">RZ-type domain-containing protein</fullName>
    </recommendedName>
</protein>
<keyword evidence="4" id="KW-0863">Zinc-finger</keyword>
<dbReference type="GO" id="GO:0016887">
    <property type="term" value="F:ATP hydrolysis activity"/>
    <property type="evidence" value="ECO:0007669"/>
    <property type="project" value="InterPro"/>
</dbReference>
<dbReference type="GO" id="GO:0005737">
    <property type="term" value="C:cytoplasm"/>
    <property type="evidence" value="ECO:0007669"/>
    <property type="project" value="UniProtKB-SubCell"/>
</dbReference>
<keyword evidence="5" id="KW-0862">Zinc</keyword>
<dbReference type="OrthoDB" id="2423195at2759"/>
<evidence type="ECO:0000256" key="6">
    <source>
        <dbReference type="ARBA" id="ARBA00022859"/>
    </source>
</evidence>
<dbReference type="InterPro" id="IPR046439">
    <property type="entry name" value="ZF_RZ_dom"/>
</dbReference>
<reference evidence="8" key="1">
    <citation type="submission" date="2021-03" db="EMBL/GenBank/DDBJ databases">
        <title>Comparative genomics and phylogenomic investigation of the class Geoglossomycetes provide insights into ecological specialization and systematics.</title>
        <authorList>
            <person name="Melie T."/>
            <person name="Pirro S."/>
            <person name="Miller A.N."/>
            <person name="Quandt A."/>
        </authorList>
    </citation>
    <scope>NUCLEOTIDE SEQUENCE</scope>
    <source>
        <strain evidence="8">GBOQ0MN5Z8</strain>
    </source>
</reference>
<dbReference type="GO" id="GO:0004842">
    <property type="term" value="F:ubiquitin-protein transferase activity"/>
    <property type="evidence" value="ECO:0007669"/>
    <property type="project" value="InterPro"/>
</dbReference>
<dbReference type="AlphaFoldDB" id="A0A9P8KZ37"/>
<keyword evidence="2" id="KW-0963">Cytoplasm</keyword>
<sequence length="472" mass="51924">MPTCASVNIKESSVDYIMGLTYAEVDLNDTPVVVPPCGHIMSVESFDGLMSMADHYEISEDGIVLAPKNSEPFSVKSLKNCPMCRAPLRNINRYNRITKRGQIDEATKKFMVWANAEFAPLTESLHDQEKDLQASEVGLSGGRNPATDDLRNLFRADGVPATGAVQAPKDLIIGGTRNDQIYKIRNQAGLKSRYKEMLKLRSHIQRFLRQVSEAEQPFGRVYDMVQDIRRRRGIQTDFPYDSAILQVNSRLRATALLLRCDLAILSDFAKIHRDHHHQTATAPQPNDWTSSPLKFDLSQNLQECTALASESATKFQPIHEIEGRIFFARFAALSRSAPADGQHPDATTALIAQARDGLAAAQGVCDGAASARGLRGAIEAAARMLRGETFYAEFTNEEMRAVYSAMAREFRGTGHWYTCQNGHPFTVGNCGMPMETSRCPQCGASIGGTDHQAVDGVSRAEGIERELGALGV</sequence>
<evidence type="ECO:0000313" key="8">
    <source>
        <dbReference type="EMBL" id="KAH0538543.1"/>
    </source>
</evidence>
<dbReference type="PANTHER" id="PTHR22605:SF16">
    <property type="entry name" value="E3 UBIQUITIN-PROTEIN LIGASE RNF213"/>
    <property type="match status" value="1"/>
</dbReference>
<evidence type="ECO:0000256" key="4">
    <source>
        <dbReference type="ARBA" id="ARBA00022771"/>
    </source>
</evidence>
<name>A0A9P8KZ37_9PEZI</name>
<dbReference type="PANTHER" id="PTHR22605">
    <property type="entry name" value="RZ-TYPE DOMAIN-CONTAINING PROTEIN"/>
    <property type="match status" value="1"/>
</dbReference>
<evidence type="ECO:0000256" key="1">
    <source>
        <dbReference type="ARBA" id="ARBA00004496"/>
    </source>
</evidence>
<evidence type="ECO:0000256" key="5">
    <source>
        <dbReference type="ARBA" id="ARBA00022833"/>
    </source>
</evidence>
<dbReference type="Proteomes" id="UP000698800">
    <property type="component" value="Unassembled WGS sequence"/>
</dbReference>
<dbReference type="Pfam" id="PF20173">
    <property type="entry name" value="ZnF_RZ-type"/>
    <property type="match status" value="1"/>
</dbReference>
<dbReference type="InterPro" id="IPR031248">
    <property type="entry name" value="RNF213"/>
</dbReference>
<keyword evidence="9" id="KW-1185">Reference proteome</keyword>
<keyword evidence="3" id="KW-0479">Metal-binding</keyword>
<dbReference type="PROSITE" id="PS51981">
    <property type="entry name" value="ZF_RZ"/>
    <property type="match status" value="1"/>
</dbReference>
<evidence type="ECO:0000313" key="9">
    <source>
        <dbReference type="Proteomes" id="UP000698800"/>
    </source>
</evidence>
<dbReference type="GO" id="GO:0002376">
    <property type="term" value="P:immune system process"/>
    <property type="evidence" value="ECO:0007669"/>
    <property type="project" value="UniProtKB-KW"/>
</dbReference>
<proteinExistence type="predicted"/>
<comment type="caution">
    <text evidence="8">The sequence shown here is derived from an EMBL/GenBank/DDBJ whole genome shotgun (WGS) entry which is preliminary data.</text>
</comment>